<accession>A0ABR3B508</accession>
<dbReference type="PANTHER" id="PTHR33050">
    <property type="entry name" value="REVERSE TRANSCRIPTASE DOMAIN-CONTAINING PROTEIN"/>
    <property type="match status" value="1"/>
</dbReference>
<feature type="region of interest" description="Disordered" evidence="2">
    <location>
        <begin position="262"/>
        <end position="291"/>
    </location>
</feature>
<keyword evidence="4" id="KW-1185">Reference proteome</keyword>
<proteinExistence type="predicted"/>
<keyword evidence="1" id="KW-0238">DNA-binding</keyword>
<evidence type="ECO:0000313" key="4">
    <source>
        <dbReference type="Proteomes" id="UP001448207"/>
    </source>
</evidence>
<dbReference type="Gene3D" id="3.10.10.10">
    <property type="entry name" value="HIV Type 1 Reverse Transcriptase, subunit A, domain 1"/>
    <property type="match status" value="1"/>
</dbReference>
<evidence type="ECO:0000256" key="1">
    <source>
        <dbReference type="ARBA" id="ARBA00023125"/>
    </source>
</evidence>
<dbReference type="SUPFAM" id="SSF56672">
    <property type="entry name" value="DNA/RNA polymerases"/>
    <property type="match status" value="1"/>
</dbReference>
<dbReference type="SUPFAM" id="SSF47823">
    <property type="entry name" value="lambda integrase-like, N-terminal domain"/>
    <property type="match status" value="1"/>
</dbReference>
<dbReference type="Gene3D" id="1.10.150.130">
    <property type="match status" value="1"/>
</dbReference>
<dbReference type="InterPro" id="IPR052055">
    <property type="entry name" value="Hepadnavirus_pol/RT"/>
</dbReference>
<dbReference type="Proteomes" id="UP001448207">
    <property type="component" value="Unassembled WGS sequence"/>
</dbReference>
<feature type="region of interest" description="Disordered" evidence="2">
    <location>
        <begin position="323"/>
        <end position="342"/>
    </location>
</feature>
<dbReference type="InterPro" id="IPR010998">
    <property type="entry name" value="Integrase_recombinase_N"/>
</dbReference>
<protein>
    <submittedName>
        <fullName evidence="3">Uncharacterized protein</fullName>
    </submittedName>
</protein>
<dbReference type="EMBL" id="JBCLYO010000005">
    <property type="protein sequence ID" value="KAL0088736.1"/>
    <property type="molecule type" value="Genomic_DNA"/>
</dbReference>
<evidence type="ECO:0000256" key="2">
    <source>
        <dbReference type="SAM" id="MobiDB-lite"/>
    </source>
</evidence>
<gene>
    <name evidence="3" type="ORF">J3Q64DRAFT_1881838</name>
</gene>
<evidence type="ECO:0000313" key="3">
    <source>
        <dbReference type="EMBL" id="KAL0088736.1"/>
    </source>
</evidence>
<reference evidence="3 4" key="1">
    <citation type="submission" date="2024-04" db="EMBL/GenBank/DDBJ databases">
        <title>Symmetric and asymmetric DNA N6-adenine methylation regulates different biological responses in Mucorales.</title>
        <authorList>
            <consortium name="Lawrence Berkeley National Laboratory"/>
            <person name="Lax C."/>
            <person name="Mondo S.J."/>
            <person name="Osorio-Concepcion M."/>
            <person name="Muszewska A."/>
            <person name="Corrochano-Luque M."/>
            <person name="Gutierrez G."/>
            <person name="Riley R."/>
            <person name="Lipzen A."/>
            <person name="Guo J."/>
            <person name="Hundley H."/>
            <person name="Amirebrahimi M."/>
            <person name="Ng V."/>
            <person name="Lorenzo-Gutierrez D."/>
            <person name="Binder U."/>
            <person name="Yang J."/>
            <person name="Song Y."/>
            <person name="Canovas D."/>
            <person name="Navarro E."/>
            <person name="Freitag M."/>
            <person name="Gabaldon T."/>
            <person name="Grigoriev I.V."/>
            <person name="Corrochano L.M."/>
            <person name="Nicolas F.E."/>
            <person name="Garre V."/>
        </authorList>
    </citation>
    <scope>NUCLEOTIDE SEQUENCE [LARGE SCALE GENOMIC DNA]</scope>
    <source>
        <strain evidence="3 4">L51</strain>
    </source>
</reference>
<comment type="caution">
    <text evidence="3">The sequence shown here is derived from an EMBL/GenBank/DDBJ whole genome shotgun (WGS) entry which is preliminary data.</text>
</comment>
<name>A0ABR3B508_PHYBL</name>
<sequence length="578" mass="64085">MSSHPCPHIPMSHDQTLLLRHEISQILYKQAIEPVTSPSPGFYSNLFVIPKKDGGARPVFNLKGLNQFLDASKFKMETLYEVLLGKKLRDLQKSIHAILLATSHTSRIIHSVTMCICAAVIAMFPVNLYTQALMFYKNKQIKVSHYWNNPVALPLPCCEELTWWLHNPAKWNGHSLLPPSPQQTLYVNASDTGWRAALNGRDPHSRRSQHSCRLGIAESFLQEHVVADSLCLPTDPESLGSLYHQSVCRPNHSPPLKIYLLASGPSGSGNERHVHPLNRSTEHVSQSSMEPHPLLSLQVASQTSSSHDSGASLVIHPLVSSPVLHGSPTSSPPPRSTSDSVHTHPLVINQPQVEAVHVAGLRRRCEDRGYTEEASLALVSPLLMDSSTNRVYKKEQSLFVVWATQNDVSLTEFSSQDLINFITSATVSNYSVNTFQLFLSAIMWFHVNPSSMHTGDLALLFSSLHCSTPPIPLSHPHPLSALQSPSTLFLNSKNPSRPIQTSTISSCLFCFVYLSTSVCPTPSLWSIVLDLTLCRDVPLEDVVTMGNWSSLAMFEQHYHCMRAPQTNISLFMLPISVK</sequence>
<dbReference type="PANTHER" id="PTHR33050:SF7">
    <property type="entry name" value="RIBONUCLEASE H"/>
    <property type="match status" value="1"/>
</dbReference>
<dbReference type="InterPro" id="IPR043502">
    <property type="entry name" value="DNA/RNA_pol_sf"/>
</dbReference>
<organism evidence="3 4">
    <name type="scientific">Phycomyces blakesleeanus</name>
    <dbReference type="NCBI Taxonomy" id="4837"/>
    <lineage>
        <taxon>Eukaryota</taxon>
        <taxon>Fungi</taxon>
        <taxon>Fungi incertae sedis</taxon>
        <taxon>Mucoromycota</taxon>
        <taxon>Mucoromycotina</taxon>
        <taxon>Mucoromycetes</taxon>
        <taxon>Mucorales</taxon>
        <taxon>Phycomycetaceae</taxon>
        <taxon>Phycomyces</taxon>
    </lineage>
</organism>